<evidence type="ECO:0000256" key="1">
    <source>
        <dbReference type="ARBA" id="ARBA00001974"/>
    </source>
</evidence>
<evidence type="ECO:0000256" key="7">
    <source>
        <dbReference type="ARBA" id="ARBA00023002"/>
    </source>
</evidence>
<dbReference type="eggNOG" id="KOG1231">
    <property type="taxonomic scope" value="Eukaryota"/>
</dbReference>
<comment type="subcellular location">
    <subcellularLocation>
        <location evidence="2">Mitochondrion</location>
    </subcellularLocation>
</comment>
<evidence type="ECO:0000256" key="2">
    <source>
        <dbReference type="ARBA" id="ARBA00004173"/>
    </source>
</evidence>
<dbReference type="GO" id="GO:0004458">
    <property type="term" value="F:D-lactate dehydrogenase (cytochrome) activity"/>
    <property type="evidence" value="ECO:0007669"/>
    <property type="project" value="UniProtKB-EC"/>
</dbReference>
<comment type="caution">
    <text evidence="12">The sequence shown here is derived from an EMBL/GenBank/DDBJ whole genome shotgun (WGS) entry which is preliminary data.</text>
</comment>
<evidence type="ECO:0000313" key="13">
    <source>
        <dbReference type="Proteomes" id="UP000013776"/>
    </source>
</evidence>
<dbReference type="Pfam" id="PF01565">
    <property type="entry name" value="FAD_binding_4"/>
    <property type="match status" value="1"/>
</dbReference>
<organism evidence="12 13">
    <name type="scientific">Taphrina deformans (strain PYCC 5710 / ATCC 11124 / CBS 356.35 / IMI 108563 / JCM 9778 / NBRC 8474)</name>
    <name type="common">Peach leaf curl fungus</name>
    <name type="synonym">Lalaria deformans</name>
    <dbReference type="NCBI Taxonomy" id="1097556"/>
    <lineage>
        <taxon>Eukaryota</taxon>
        <taxon>Fungi</taxon>
        <taxon>Dikarya</taxon>
        <taxon>Ascomycota</taxon>
        <taxon>Taphrinomycotina</taxon>
        <taxon>Taphrinomycetes</taxon>
        <taxon>Taphrinales</taxon>
        <taxon>Taphrinaceae</taxon>
        <taxon>Taphrina</taxon>
    </lineage>
</organism>
<dbReference type="InterPro" id="IPR006094">
    <property type="entry name" value="Oxid_FAD_bind_N"/>
</dbReference>
<dbReference type="GO" id="GO:0008720">
    <property type="term" value="F:D-lactate dehydrogenase (NAD+) activity"/>
    <property type="evidence" value="ECO:0007669"/>
    <property type="project" value="TreeGrafter"/>
</dbReference>
<dbReference type="PROSITE" id="PS51387">
    <property type="entry name" value="FAD_PCMH"/>
    <property type="match status" value="1"/>
</dbReference>
<comment type="catalytic activity">
    <reaction evidence="10">
        <text>(R)-lactate + 2 Fe(III)-[cytochrome c] = 2 Fe(II)-[cytochrome c] + pyruvate + 2 H(+)</text>
        <dbReference type="Rhea" id="RHEA:13521"/>
        <dbReference type="Rhea" id="RHEA-COMP:10350"/>
        <dbReference type="Rhea" id="RHEA-COMP:14399"/>
        <dbReference type="ChEBI" id="CHEBI:15361"/>
        <dbReference type="ChEBI" id="CHEBI:15378"/>
        <dbReference type="ChEBI" id="CHEBI:16004"/>
        <dbReference type="ChEBI" id="CHEBI:29033"/>
        <dbReference type="ChEBI" id="CHEBI:29034"/>
        <dbReference type="EC" id="1.1.2.4"/>
    </reaction>
</comment>
<dbReference type="FunFam" id="3.30.465.10:FF:000014">
    <property type="entry name" value="D-lactate dehydrogenase (Cytochrome), putative"/>
    <property type="match status" value="1"/>
</dbReference>
<reference evidence="12 13" key="1">
    <citation type="journal article" date="2013" name="MBio">
        <title>Genome sequencing of the plant pathogen Taphrina deformans, the causal agent of peach leaf curl.</title>
        <authorList>
            <person name="Cisse O.H."/>
            <person name="Almeida J.M.G.C.F."/>
            <person name="Fonseca A."/>
            <person name="Kumar A.A."/>
            <person name="Salojaervi J."/>
            <person name="Overmyer K."/>
            <person name="Hauser P.M."/>
            <person name="Pagni M."/>
        </authorList>
    </citation>
    <scope>NUCLEOTIDE SEQUENCE [LARGE SCALE GENOMIC DNA]</scope>
    <source>
        <strain evidence="13">PYCC 5710 / ATCC 11124 / CBS 356.35 / IMI 108563 / JCM 9778 / NBRC 8474</strain>
    </source>
</reference>
<dbReference type="InterPro" id="IPR036318">
    <property type="entry name" value="FAD-bd_PCMH-like_sf"/>
</dbReference>
<evidence type="ECO:0000256" key="10">
    <source>
        <dbReference type="ARBA" id="ARBA00051436"/>
    </source>
</evidence>
<accession>R4X6S0</accession>
<keyword evidence="8" id="KW-0496">Mitochondrion</keyword>
<dbReference type="Gene3D" id="3.30.465.10">
    <property type="match status" value="1"/>
</dbReference>
<dbReference type="Proteomes" id="UP000013776">
    <property type="component" value="Unassembled WGS sequence"/>
</dbReference>
<dbReference type="FunFam" id="3.30.70.2740:FF:000001">
    <property type="entry name" value="D-lactate dehydrogenase mitochondrial"/>
    <property type="match status" value="1"/>
</dbReference>
<dbReference type="GO" id="GO:0005739">
    <property type="term" value="C:mitochondrion"/>
    <property type="evidence" value="ECO:0007669"/>
    <property type="project" value="UniProtKB-SubCell"/>
</dbReference>
<dbReference type="Gene3D" id="1.10.45.10">
    <property type="entry name" value="Vanillyl-alcohol Oxidase, Chain A, domain 4"/>
    <property type="match status" value="1"/>
</dbReference>
<dbReference type="OrthoDB" id="7786253at2759"/>
<dbReference type="PANTHER" id="PTHR11748">
    <property type="entry name" value="D-LACTATE DEHYDROGENASE"/>
    <property type="match status" value="1"/>
</dbReference>
<feature type="domain" description="FAD-binding PCMH-type" evidence="11">
    <location>
        <begin position="104"/>
        <end position="281"/>
    </location>
</feature>
<keyword evidence="7" id="KW-0560">Oxidoreductase</keyword>
<dbReference type="Pfam" id="PF02913">
    <property type="entry name" value="FAD-oxidase_C"/>
    <property type="match status" value="1"/>
</dbReference>
<dbReference type="InterPro" id="IPR016166">
    <property type="entry name" value="FAD-bd_PCMH"/>
</dbReference>
<dbReference type="SUPFAM" id="SSF56176">
    <property type="entry name" value="FAD-binding/transporter-associated domain-like"/>
    <property type="match status" value="1"/>
</dbReference>
<comment type="cofactor">
    <cofactor evidence="1">
        <name>FAD</name>
        <dbReference type="ChEBI" id="CHEBI:57692"/>
    </cofactor>
</comment>
<dbReference type="GO" id="GO:0071949">
    <property type="term" value="F:FAD binding"/>
    <property type="evidence" value="ECO:0007669"/>
    <property type="project" value="InterPro"/>
</dbReference>
<evidence type="ECO:0000256" key="8">
    <source>
        <dbReference type="ARBA" id="ARBA00023128"/>
    </source>
</evidence>
<dbReference type="SUPFAM" id="SSF55103">
    <property type="entry name" value="FAD-linked oxidases, C-terminal domain"/>
    <property type="match status" value="1"/>
</dbReference>
<protein>
    <recommendedName>
        <fullName evidence="9">D-lactate dehydrogenase (cytochrome)</fullName>
        <ecNumber evidence="9">1.1.2.4</ecNumber>
    </recommendedName>
</protein>
<dbReference type="FunFam" id="1.10.45.10:FF:000001">
    <property type="entry name" value="D-lactate dehydrogenase mitochondrial"/>
    <property type="match status" value="1"/>
</dbReference>
<evidence type="ECO:0000256" key="5">
    <source>
        <dbReference type="ARBA" id="ARBA00022827"/>
    </source>
</evidence>
<evidence type="ECO:0000256" key="3">
    <source>
        <dbReference type="ARBA" id="ARBA00008000"/>
    </source>
</evidence>
<dbReference type="VEuPathDB" id="FungiDB:TAPDE_000147"/>
<dbReference type="InterPro" id="IPR004113">
    <property type="entry name" value="FAD-bd_oxidored_4_C"/>
</dbReference>
<keyword evidence="5" id="KW-0274">FAD</keyword>
<dbReference type="InterPro" id="IPR016164">
    <property type="entry name" value="FAD-linked_Oxase-like_C"/>
</dbReference>
<proteinExistence type="inferred from homology"/>
<name>R4X6S0_TAPDE</name>
<dbReference type="PANTHER" id="PTHR11748:SF111">
    <property type="entry name" value="D-LACTATE DEHYDROGENASE, MITOCHONDRIAL-RELATED"/>
    <property type="match status" value="1"/>
</dbReference>
<evidence type="ECO:0000256" key="9">
    <source>
        <dbReference type="ARBA" id="ARBA00038897"/>
    </source>
</evidence>
<keyword evidence="6" id="KW-0809">Transit peptide</keyword>
<dbReference type="EC" id="1.1.2.4" evidence="9"/>
<dbReference type="InterPro" id="IPR016169">
    <property type="entry name" value="FAD-bd_PCMH_sub2"/>
</dbReference>
<dbReference type="EMBL" id="CAHR02000003">
    <property type="protein sequence ID" value="CCG80621.1"/>
    <property type="molecule type" value="Genomic_DNA"/>
</dbReference>
<keyword evidence="13" id="KW-1185">Reference proteome</keyword>
<comment type="similarity">
    <text evidence="3">Belongs to the FAD-binding oxidoreductase/transferase type 4 family.</text>
</comment>
<dbReference type="InterPro" id="IPR016171">
    <property type="entry name" value="Vanillyl_alc_oxidase_C-sub2"/>
</dbReference>
<evidence type="ECO:0000313" key="12">
    <source>
        <dbReference type="EMBL" id="CCG80621.1"/>
    </source>
</evidence>
<dbReference type="Gene3D" id="3.30.70.2740">
    <property type="match status" value="1"/>
</dbReference>
<evidence type="ECO:0000256" key="6">
    <source>
        <dbReference type="ARBA" id="ARBA00022946"/>
    </source>
</evidence>
<evidence type="ECO:0000256" key="4">
    <source>
        <dbReference type="ARBA" id="ARBA00022630"/>
    </source>
</evidence>
<gene>
    <name evidence="12" type="ORF">TAPDE_000147</name>
</gene>
<dbReference type="AlphaFoldDB" id="R4X6S0"/>
<dbReference type="GO" id="GO:1903457">
    <property type="term" value="P:lactate catabolic process"/>
    <property type="evidence" value="ECO:0007669"/>
    <property type="project" value="TreeGrafter"/>
</dbReference>
<dbReference type="STRING" id="1097556.R4X6S0"/>
<evidence type="ECO:0000259" key="11">
    <source>
        <dbReference type="PROSITE" id="PS51387"/>
    </source>
</evidence>
<sequence length="533" mass="58041">MIDPIVRRPGSGGIRWSTGKALALSTLTGLATYSIGLLSNRDAAYKASNSSILRDRTVVPKYGAKAELDKALPEIREFMGEDGITTDPEELERHGFSSWSTYNIDTRPIAVAFPKTTEEVSKMAKICHKYHLPIIGYSGGTSLEGHFSATEGGVCVDFVHMDKVLDIHVEDLDVVVQPSVGWQELNEVLKEKNLFFPPDPGPGAKIGGMVGTGCSGTNASRYGTMRENVLNLTVVLADGTIIKTRQRPRKSSAGYDLTRLFIGSEGTLGLVTEATLKLTVLPEQTRVAIAPFESIRDAASCVAKIMATGLQVGALELLDDVQMKVVNDAGDQARKYDEKPTLFLKFSGSPAGVKEQIEKVQTIAKETKARSFDFARNDKEGADLWSARKEALWSMIASQQNENDGVWNTDMAVPLSKLPMIIEEAKAKMDKTGVLASIVAHAGDGNFHNIILYNKNDPAEKAMVEQAVHELVQRAIELDGTCTGEHGVGLVKKKYLVEELGEDTLGLMKKIKMAIDPLDIMNPGKIFDFEVAK</sequence>
<keyword evidence="4" id="KW-0285">Flavoprotein</keyword>